<comment type="catalytic activity">
    <reaction evidence="9">
        <text>9-hexadecanoyloxy-octadecanoate + H2O = 9-hydroxy-octadecanoate + hexadecanoate + H(+)</text>
        <dbReference type="Rhea" id="RHEA:52052"/>
        <dbReference type="ChEBI" id="CHEBI:7896"/>
        <dbReference type="ChEBI" id="CHEBI:15377"/>
        <dbReference type="ChEBI" id="CHEBI:15378"/>
        <dbReference type="ChEBI" id="CHEBI:83670"/>
        <dbReference type="ChEBI" id="CHEBI:136286"/>
    </reaction>
    <physiologicalReaction direction="left-to-right" evidence="9">
        <dbReference type="Rhea" id="RHEA:52053"/>
    </physiologicalReaction>
</comment>
<evidence type="ECO:0000256" key="11">
    <source>
        <dbReference type="ARBA" id="ARBA00048701"/>
    </source>
</evidence>
<dbReference type="Proteomes" id="UP000814243">
    <property type="component" value="Unassembled WGS sequence"/>
</dbReference>
<evidence type="ECO:0000256" key="1">
    <source>
        <dbReference type="ARBA" id="ARBA00000923"/>
    </source>
</evidence>
<keyword evidence="5 17" id="KW-1133">Transmembrane helix</keyword>
<evidence type="ECO:0000256" key="17">
    <source>
        <dbReference type="SAM" id="Phobius"/>
    </source>
</evidence>
<dbReference type="GO" id="GO:0016020">
    <property type="term" value="C:membrane"/>
    <property type="evidence" value="ECO:0007669"/>
    <property type="project" value="InterPro"/>
</dbReference>
<evidence type="ECO:0000256" key="6">
    <source>
        <dbReference type="ARBA" id="ARBA00023136"/>
    </source>
</evidence>
<comment type="catalytic activity">
    <reaction evidence="13">
        <text>9-octadecanoyloxy-octadecanoate + H2O = 9-hydroxy-octadecanoate + octadecanoate + H(+)</text>
        <dbReference type="Rhea" id="RHEA:52096"/>
        <dbReference type="ChEBI" id="CHEBI:15377"/>
        <dbReference type="ChEBI" id="CHEBI:15378"/>
        <dbReference type="ChEBI" id="CHEBI:25629"/>
        <dbReference type="ChEBI" id="CHEBI:136286"/>
        <dbReference type="ChEBI" id="CHEBI:136373"/>
    </reaction>
    <physiologicalReaction direction="left-to-right" evidence="13">
        <dbReference type="Rhea" id="RHEA:52097"/>
    </physiologicalReaction>
</comment>
<comment type="caution">
    <text evidence="18">The sequence shown here is derived from an EMBL/GenBank/DDBJ whole genome shotgun (WGS) entry which is preliminary data.</text>
</comment>
<evidence type="ECO:0000256" key="10">
    <source>
        <dbReference type="ARBA" id="ARBA00048680"/>
    </source>
</evidence>
<keyword evidence="4 17" id="KW-0812">Transmembrane</keyword>
<evidence type="ECO:0000256" key="7">
    <source>
        <dbReference type="ARBA" id="ARBA00047368"/>
    </source>
</evidence>
<comment type="catalytic activity">
    <reaction evidence="14">
        <text>13-(9Z-octadecenoyloxy)-octadecanoate + H2O = 13-hydroxy-octadecanoate + (9Z)-octadecenoate + H(+)</text>
        <dbReference type="Rhea" id="RHEA:52064"/>
        <dbReference type="ChEBI" id="CHEBI:15377"/>
        <dbReference type="ChEBI" id="CHEBI:15378"/>
        <dbReference type="ChEBI" id="CHEBI:30823"/>
        <dbReference type="ChEBI" id="CHEBI:136303"/>
        <dbReference type="ChEBI" id="CHEBI:136304"/>
    </reaction>
    <physiologicalReaction direction="left-to-right" evidence="14">
        <dbReference type="Rhea" id="RHEA:52065"/>
    </physiologicalReaction>
</comment>
<comment type="catalytic activity">
    <reaction evidence="1">
        <text>9-(9Z-hexadecenoyloxy)-octadecanoate + H2O = (9Z)-hexadecenoate + 9-hydroxy-octadecanoate + H(+)</text>
        <dbReference type="Rhea" id="RHEA:52068"/>
        <dbReference type="ChEBI" id="CHEBI:15377"/>
        <dbReference type="ChEBI" id="CHEBI:15378"/>
        <dbReference type="ChEBI" id="CHEBI:32372"/>
        <dbReference type="ChEBI" id="CHEBI:136286"/>
        <dbReference type="ChEBI" id="CHEBI:136309"/>
    </reaction>
    <physiologicalReaction direction="left-to-right" evidence="1">
        <dbReference type="Rhea" id="RHEA:52069"/>
    </physiologicalReaction>
</comment>
<dbReference type="InterPro" id="IPR006838">
    <property type="entry name" value="ADTRP_AIG1"/>
</dbReference>
<evidence type="ECO:0000256" key="8">
    <source>
        <dbReference type="ARBA" id="ARBA00047427"/>
    </source>
</evidence>
<dbReference type="AlphaFoldDB" id="A0A922S9E8"/>
<evidence type="ECO:0000313" key="19">
    <source>
        <dbReference type="Proteomes" id="UP000814243"/>
    </source>
</evidence>
<reference evidence="18" key="1">
    <citation type="journal article" date="2021" name="G3 (Bethesda)">
        <title>Genome and transcriptome analysis of the beet armyworm Spodoptera exigua reveals targets for pest control. .</title>
        <authorList>
            <person name="Simon S."/>
            <person name="Breeschoten T."/>
            <person name="Jansen H.J."/>
            <person name="Dirks R.P."/>
            <person name="Schranz M.E."/>
            <person name="Ros V.I.D."/>
        </authorList>
    </citation>
    <scope>NUCLEOTIDE SEQUENCE</scope>
    <source>
        <strain evidence="18">TB_SE_WUR_2020</strain>
    </source>
</reference>
<organism evidence="18 19">
    <name type="scientific">Spodoptera exigua</name>
    <name type="common">Beet armyworm</name>
    <name type="synonym">Noctua fulgens</name>
    <dbReference type="NCBI Taxonomy" id="7107"/>
    <lineage>
        <taxon>Eukaryota</taxon>
        <taxon>Metazoa</taxon>
        <taxon>Ecdysozoa</taxon>
        <taxon>Arthropoda</taxon>
        <taxon>Hexapoda</taxon>
        <taxon>Insecta</taxon>
        <taxon>Pterygota</taxon>
        <taxon>Neoptera</taxon>
        <taxon>Endopterygota</taxon>
        <taxon>Lepidoptera</taxon>
        <taxon>Glossata</taxon>
        <taxon>Ditrysia</taxon>
        <taxon>Noctuoidea</taxon>
        <taxon>Noctuidae</taxon>
        <taxon>Amphipyrinae</taxon>
        <taxon>Spodoptera</taxon>
    </lineage>
</organism>
<sequence>MSENKAELDREPLFTLVYFPICFYCDWRELRGEHECNHVKLLNQVRCLCFTSILLPTTAHCMHTVSLIVVLTDLVLVKRERPKSNVLNIGVLSSFLIAYTVVCVQSVMKGEYIYPGLKLFTGMKFPILVIYVFLENFFYYTSQWLVVDIVWGQGNLKKVV</sequence>
<proteinExistence type="inferred from homology"/>
<comment type="catalytic activity">
    <reaction evidence="16">
        <text>12-(9Z-hexadecenoyloxy)-octadecanoate + H2O = 12-hydroxyoctadecanoate + (9Z)-hexadecenoate + H(+)</text>
        <dbReference type="Rhea" id="RHEA:52072"/>
        <dbReference type="ChEBI" id="CHEBI:15377"/>
        <dbReference type="ChEBI" id="CHEBI:15378"/>
        <dbReference type="ChEBI" id="CHEBI:32372"/>
        <dbReference type="ChEBI" id="CHEBI:84201"/>
        <dbReference type="ChEBI" id="CHEBI:136312"/>
    </reaction>
    <physiologicalReaction direction="left-to-right" evidence="16">
        <dbReference type="Rhea" id="RHEA:52073"/>
    </physiologicalReaction>
</comment>
<name>A0A922S9E8_SPOEX</name>
<comment type="catalytic activity">
    <reaction evidence="7">
        <text>12-hexadecanoyloxy-octadecanoate + H2O = 12-hydroxyoctadecanoate + hexadecanoate + H(+)</text>
        <dbReference type="Rhea" id="RHEA:52056"/>
        <dbReference type="ChEBI" id="CHEBI:7896"/>
        <dbReference type="ChEBI" id="CHEBI:15377"/>
        <dbReference type="ChEBI" id="CHEBI:15378"/>
        <dbReference type="ChEBI" id="CHEBI:83677"/>
        <dbReference type="ChEBI" id="CHEBI:84201"/>
    </reaction>
    <physiologicalReaction direction="left-to-right" evidence="7">
        <dbReference type="Rhea" id="RHEA:52057"/>
    </physiologicalReaction>
</comment>
<comment type="catalytic activity">
    <reaction evidence="12">
        <text>9-(9Z-octadecenoyloxy)-octadecanoate + H2O = 9-hydroxy-octadecanoate + (9Z)-octadecenoate + H(+)</text>
        <dbReference type="Rhea" id="RHEA:52048"/>
        <dbReference type="ChEBI" id="CHEBI:15377"/>
        <dbReference type="ChEBI" id="CHEBI:15378"/>
        <dbReference type="ChEBI" id="CHEBI:30823"/>
        <dbReference type="ChEBI" id="CHEBI:136282"/>
        <dbReference type="ChEBI" id="CHEBI:136286"/>
    </reaction>
    <physiologicalReaction direction="left-to-right" evidence="12">
        <dbReference type="Rhea" id="RHEA:52049"/>
    </physiologicalReaction>
</comment>
<comment type="catalytic activity">
    <reaction evidence="11">
        <text>12-(9Z-octadecenoyloxy)-octadecanoate + H2O = 12-hydroxyoctadecanoate + (9Z)-octadecenoate + H(+)</text>
        <dbReference type="Rhea" id="RHEA:52060"/>
        <dbReference type="ChEBI" id="CHEBI:15377"/>
        <dbReference type="ChEBI" id="CHEBI:15378"/>
        <dbReference type="ChEBI" id="CHEBI:30823"/>
        <dbReference type="ChEBI" id="CHEBI:84201"/>
        <dbReference type="ChEBI" id="CHEBI:136302"/>
    </reaction>
    <physiologicalReaction direction="left-to-right" evidence="11">
        <dbReference type="Rhea" id="RHEA:52061"/>
    </physiologicalReaction>
</comment>
<dbReference type="Pfam" id="PF04750">
    <property type="entry name" value="Far-17a_AIG1"/>
    <property type="match status" value="1"/>
</dbReference>
<evidence type="ECO:0000256" key="9">
    <source>
        <dbReference type="ARBA" id="ARBA00047863"/>
    </source>
</evidence>
<evidence type="ECO:0000313" key="18">
    <source>
        <dbReference type="EMBL" id="KAH9628698.1"/>
    </source>
</evidence>
<comment type="similarity">
    <text evidence="3">Belongs to the AIG1 family.</text>
</comment>
<evidence type="ECO:0000256" key="13">
    <source>
        <dbReference type="ARBA" id="ARBA00049221"/>
    </source>
</evidence>
<evidence type="ECO:0000256" key="15">
    <source>
        <dbReference type="ARBA" id="ARBA00049322"/>
    </source>
</evidence>
<comment type="subcellular location">
    <subcellularLocation>
        <location evidence="2">Endomembrane system</location>
        <topology evidence="2">Multi-pass membrane protein</topology>
    </subcellularLocation>
</comment>
<evidence type="ECO:0000256" key="12">
    <source>
        <dbReference type="ARBA" id="ARBA00048800"/>
    </source>
</evidence>
<evidence type="ECO:0000256" key="2">
    <source>
        <dbReference type="ARBA" id="ARBA00004127"/>
    </source>
</evidence>
<feature type="transmembrane region" description="Helical" evidence="17">
    <location>
        <begin position="86"/>
        <end position="108"/>
    </location>
</feature>
<evidence type="ECO:0000256" key="3">
    <source>
        <dbReference type="ARBA" id="ARBA00009300"/>
    </source>
</evidence>
<protein>
    <submittedName>
        <fullName evidence="18">Uncharacterized protein</fullName>
    </submittedName>
</protein>
<dbReference type="EMBL" id="JACEFF010000897">
    <property type="protein sequence ID" value="KAH9628698.1"/>
    <property type="molecule type" value="Genomic_DNA"/>
</dbReference>
<dbReference type="GO" id="GO:0012505">
    <property type="term" value="C:endomembrane system"/>
    <property type="evidence" value="ECO:0007669"/>
    <property type="project" value="UniProtKB-SubCell"/>
</dbReference>
<comment type="catalytic activity">
    <reaction evidence="10">
        <text>12-octadecanoyloxy-octadecanoate + H2O = 12-hydroxyoctadecanoate + octadecanoate + H(+)</text>
        <dbReference type="Rhea" id="RHEA:52080"/>
        <dbReference type="ChEBI" id="CHEBI:15377"/>
        <dbReference type="ChEBI" id="CHEBI:15378"/>
        <dbReference type="ChEBI" id="CHEBI:25629"/>
        <dbReference type="ChEBI" id="CHEBI:84201"/>
        <dbReference type="ChEBI" id="CHEBI:136330"/>
    </reaction>
    <physiologicalReaction direction="left-to-right" evidence="10">
        <dbReference type="Rhea" id="RHEA:52081"/>
    </physiologicalReaction>
</comment>
<gene>
    <name evidence="18" type="ORF">HF086_003652</name>
</gene>
<comment type="catalytic activity">
    <reaction evidence="8">
        <text>13-octadecanoyloxy-octadecanoate + H2O = 13-hydroxy-octadecanoate + octadecanoate + H(+)</text>
        <dbReference type="Rhea" id="RHEA:52084"/>
        <dbReference type="ChEBI" id="CHEBI:15377"/>
        <dbReference type="ChEBI" id="CHEBI:15378"/>
        <dbReference type="ChEBI" id="CHEBI:25629"/>
        <dbReference type="ChEBI" id="CHEBI:136304"/>
        <dbReference type="ChEBI" id="CHEBI:136335"/>
    </reaction>
    <physiologicalReaction direction="left-to-right" evidence="8">
        <dbReference type="Rhea" id="RHEA:52085"/>
    </physiologicalReaction>
</comment>
<evidence type="ECO:0000256" key="5">
    <source>
        <dbReference type="ARBA" id="ARBA00022989"/>
    </source>
</evidence>
<comment type="catalytic activity">
    <reaction evidence="15">
        <text>13-(9Z-hexadecenoyloxy)-octadecanoate + H2O = 13-hydroxy-octadecanoate + (9Z)-hexadecenoate + H(+)</text>
        <dbReference type="Rhea" id="RHEA:52076"/>
        <dbReference type="ChEBI" id="CHEBI:15377"/>
        <dbReference type="ChEBI" id="CHEBI:15378"/>
        <dbReference type="ChEBI" id="CHEBI:32372"/>
        <dbReference type="ChEBI" id="CHEBI:136304"/>
        <dbReference type="ChEBI" id="CHEBI:136315"/>
    </reaction>
    <physiologicalReaction direction="left-to-right" evidence="15">
        <dbReference type="Rhea" id="RHEA:52077"/>
    </physiologicalReaction>
</comment>
<accession>A0A922S9E8</accession>
<evidence type="ECO:0000256" key="16">
    <source>
        <dbReference type="ARBA" id="ARBA00049428"/>
    </source>
</evidence>
<evidence type="ECO:0000256" key="4">
    <source>
        <dbReference type="ARBA" id="ARBA00022692"/>
    </source>
</evidence>
<evidence type="ECO:0000256" key="14">
    <source>
        <dbReference type="ARBA" id="ARBA00049296"/>
    </source>
</evidence>
<keyword evidence="6 17" id="KW-0472">Membrane</keyword>